<dbReference type="RefSeq" id="XP_046118115.1">
    <property type="nucleotide sequence ID" value="XM_046265049.1"/>
</dbReference>
<comment type="caution">
    <text evidence="2">The sequence shown here is derived from an EMBL/GenBank/DDBJ whole genome shotgun (WGS) entry which is preliminary data.</text>
</comment>
<feature type="region of interest" description="Disordered" evidence="1">
    <location>
        <begin position="1"/>
        <end position="49"/>
    </location>
</feature>
<organism evidence="2 3">
    <name type="scientific">Emericellopsis atlantica</name>
    <dbReference type="NCBI Taxonomy" id="2614577"/>
    <lineage>
        <taxon>Eukaryota</taxon>
        <taxon>Fungi</taxon>
        <taxon>Dikarya</taxon>
        <taxon>Ascomycota</taxon>
        <taxon>Pezizomycotina</taxon>
        <taxon>Sordariomycetes</taxon>
        <taxon>Hypocreomycetidae</taxon>
        <taxon>Hypocreales</taxon>
        <taxon>Bionectriaceae</taxon>
        <taxon>Emericellopsis</taxon>
    </lineage>
</organism>
<accession>A0A9P8CQY6</accession>
<evidence type="ECO:0000313" key="3">
    <source>
        <dbReference type="Proteomes" id="UP000887229"/>
    </source>
</evidence>
<dbReference type="InterPro" id="IPR023393">
    <property type="entry name" value="START-like_dom_sf"/>
</dbReference>
<dbReference type="GeneID" id="70295952"/>
<reference evidence="2" key="1">
    <citation type="journal article" date="2021" name="IMA Fungus">
        <title>Genomic characterization of three marine fungi, including Emericellopsis atlantica sp. nov. with signatures of a generalist lifestyle and marine biomass degradation.</title>
        <authorList>
            <person name="Hagestad O.C."/>
            <person name="Hou L."/>
            <person name="Andersen J.H."/>
            <person name="Hansen E.H."/>
            <person name="Altermark B."/>
            <person name="Li C."/>
            <person name="Kuhnert E."/>
            <person name="Cox R.J."/>
            <person name="Crous P.W."/>
            <person name="Spatafora J.W."/>
            <person name="Lail K."/>
            <person name="Amirebrahimi M."/>
            <person name="Lipzen A."/>
            <person name="Pangilinan J."/>
            <person name="Andreopoulos W."/>
            <person name="Hayes R.D."/>
            <person name="Ng V."/>
            <person name="Grigoriev I.V."/>
            <person name="Jackson S.A."/>
            <person name="Sutton T.D.S."/>
            <person name="Dobson A.D.W."/>
            <person name="Rama T."/>
        </authorList>
    </citation>
    <scope>NUCLEOTIDE SEQUENCE</scope>
    <source>
        <strain evidence="2">TS7</strain>
    </source>
</reference>
<evidence type="ECO:0000256" key="1">
    <source>
        <dbReference type="SAM" id="MobiDB-lite"/>
    </source>
</evidence>
<dbReference type="EMBL" id="MU251255">
    <property type="protein sequence ID" value="KAG9254191.1"/>
    <property type="molecule type" value="Genomic_DNA"/>
</dbReference>
<protein>
    <recommendedName>
        <fullName evidence="4">Coenzyme Q-binding protein COQ10 START domain-containing protein</fullName>
    </recommendedName>
</protein>
<gene>
    <name evidence="2" type="ORF">F5Z01DRAFT_674506</name>
</gene>
<name>A0A9P8CQY6_9HYPO</name>
<dbReference type="OrthoDB" id="509124at2759"/>
<dbReference type="AlphaFoldDB" id="A0A9P8CQY6"/>
<keyword evidence="3" id="KW-1185">Reference proteome</keyword>
<sequence length="289" mass="31403">MSLRKRPSSRLSLMSTHTSASASSPSTSPTRSMSVRHSTSSSRTSFSSATSPIHVSSIGEAVAADQAPKLTTQALPTPSFPDQQGLASLVCATKIAAPLGIVAGLVIDARTYAIWNPFCPTLTVTHQPVCTAPLPRCIRDTPDIDGIKTLHTTLRDATQFTLEMVVDTNAATRKKERHNMQVTALEPIQREDGRRGVRVAWMVRGRMAKFFSGSERVQEFVEARDGSGVEYVCWETYYGRMSSGMKGGYGRGLEKGFRDAMAGLRDEAEKRARKMSVVQESIQDAGTTA</sequence>
<evidence type="ECO:0000313" key="2">
    <source>
        <dbReference type="EMBL" id="KAG9254191.1"/>
    </source>
</evidence>
<feature type="compositionally biased region" description="Low complexity" evidence="1">
    <location>
        <begin position="9"/>
        <end position="49"/>
    </location>
</feature>
<dbReference type="Proteomes" id="UP000887229">
    <property type="component" value="Unassembled WGS sequence"/>
</dbReference>
<proteinExistence type="predicted"/>
<dbReference type="Gene3D" id="3.30.530.20">
    <property type="match status" value="1"/>
</dbReference>
<evidence type="ECO:0008006" key="4">
    <source>
        <dbReference type="Google" id="ProtNLM"/>
    </source>
</evidence>